<evidence type="ECO:0000259" key="8">
    <source>
        <dbReference type="Pfam" id="PF01694"/>
    </source>
</evidence>
<keyword evidence="4 7" id="KW-0812">Transmembrane</keyword>
<protein>
    <submittedName>
        <fullName evidence="10">Rhomboid family intramembrane serine protease GlpG</fullName>
        <ecNumber evidence="10">3.4.21.105</ecNumber>
    </submittedName>
</protein>
<sequence>MKQLLVINDARLAQSFADYLGSRGLHCELTQSETGITVWLADESRVAEAEVEVKRFLKEPFHPRYAEASWQSGTPNQRIDYQAGHHSLSAQFLIHAGPLTLLVMLLCLCLFGLQFIGLDIYAALSFHPDLQQLTGWQIWRFITPAFLHFTPLHLIFNLMWWWYLGGMVERKLGSSKLLLLLLVGAAIPNLCEFLVSGPDFGGLSAVVNVLVGYVWMLGKRHPDGELQLPDGLFMFMLVWVAIGFSGLLGSNLANTAHLSGLVIGLLHGWLDGRRHATA</sequence>
<keyword evidence="3" id="KW-0997">Cell inner membrane</keyword>
<feature type="transmembrane region" description="Helical" evidence="7">
    <location>
        <begin position="230"/>
        <end position="248"/>
    </location>
</feature>
<dbReference type="Gene3D" id="1.20.1540.10">
    <property type="entry name" value="Rhomboid-like"/>
    <property type="match status" value="1"/>
</dbReference>
<feature type="transmembrane region" description="Helical" evidence="7">
    <location>
        <begin position="141"/>
        <end position="165"/>
    </location>
</feature>
<dbReference type="GO" id="GO:0008233">
    <property type="term" value="F:peptidase activity"/>
    <property type="evidence" value="ECO:0007669"/>
    <property type="project" value="UniProtKB-KW"/>
</dbReference>
<name>A0ABV8CM89_9GAMM</name>
<organism evidence="10 11">
    <name type="scientific">Pseudaeromonas sharmana</name>
    <dbReference type="NCBI Taxonomy" id="328412"/>
    <lineage>
        <taxon>Bacteria</taxon>
        <taxon>Pseudomonadati</taxon>
        <taxon>Pseudomonadota</taxon>
        <taxon>Gammaproteobacteria</taxon>
        <taxon>Aeromonadales</taxon>
        <taxon>Aeromonadaceae</taxon>
        <taxon>Pseudaeromonas</taxon>
    </lineage>
</organism>
<keyword evidence="2" id="KW-1003">Cell membrane</keyword>
<keyword evidence="6 7" id="KW-0472">Membrane</keyword>
<dbReference type="InterPro" id="IPR022732">
    <property type="entry name" value="Peptidase_S54_GlpG_N"/>
</dbReference>
<comment type="subcellular location">
    <subcellularLocation>
        <location evidence="1">Membrane</location>
        <topology evidence="1">Multi-pass membrane protein</topology>
    </subcellularLocation>
</comment>
<feature type="transmembrane region" description="Helical" evidence="7">
    <location>
        <begin position="177"/>
        <end position="195"/>
    </location>
</feature>
<feature type="transmembrane region" description="Helical" evidence="7">
    <location>
        <begin position="201"/>
        <end position="218"/>
    </location>
</feature>
<dbReference type="EMBL" id="JBHSAF010000003">
    <property type="protein sequence ID" value="MFC3912966.1"/>
    <property type="molecule type" value="Genomic_DNA"/>
</dbReference>
<evidence type="ECO:0000256" key="5">
    <source>
        <dbReference type="ARBA" id="ARBA00022989"/>
    </source>
</evidence>
<evidence type="ECO:0000256" key="2">
    <source>
        <dbReference type="ARBA" id="ARBA00022475"/>
    </source>
</evidence>
<dbReference type="InterPro" id="IPR038236">
    <property type="entry name" value="GlpG_N_sf"/>
</dbReference>
<evidence type="ECO:0000259" key="9">
    <source>
        <dbReference type="Pfam" id="PF12122"/>
    </source>
</evidence>
<proteinExistence type="predicted"/>
<evidence type="ECO:0000256" key="1">
    <source>
        <dbReference type="ARBA" id="ARBA00004141"/>
    </source>
</evidence>
<dbReference type="RefSeq" id="WP_377151184.1">
    <property type="nucleotide sequence ID" value="NZ_JBHSAF010000003.1"/>
</dbReference>
<reference evidence="11" key="1">
    <citation type="journal article" date="2019" name="Int. J. Syst. Evol. Microbiol.">
        <title>The Global Catalogue of Microorganisms (GCM) 10K type strain sequencing project: providing services to taxonomists for standard genome sequencing and annotation.</title>
        <authorList>
            <consortium name="The Broad Institute Genomics Platform"/>
            <consortium name="The Broad Institute Genome Sequencing Center for Infectious Disease"/>
            <person name="Wu L."/>
            <person name="Ma J."/>
        </authorList>
    </citation>
    <scope>NUCLEOTIDE SEQUENCE [LARGE SCALE GENOMIC DNA]</scope>
    <source>
        <strain evidence="11">CCUG 54939</strain>
    </source>
</reference>
<dbReference type="InterPro" id="IPR022764">
    <property type="entry name" value="Peptidase_S54_rhomboid_dom"/>
</dbReference>
<dbReference type="SUPFAM" id="SSF144091">
    <property type="entry name" value="Rhomboid-like"/>
    <property type="match status" value="1"/>
</dbReference>
<evidence type="ECO:0000313" key="11">
    <source>
        <dbReference type="Proteomes" id="UP001595692"/>
    </source>
</evidence>
<dbReference type="GO" id="GO:0006508">
    <property type="term" value="P:proteolysis"/>
    <property type="evidence" value="ECO:0007669"/>
    <property type="project" value="UniProtKB-KW"/>
</dbReference>
<dbReference type="EC" id="3.4.21.105" evidence="10"/>
<evidence type="ECO:0000313" key="10">
    <source>
        <dbReference type="EMBL" id="MFC3912966.1"/>
    </source>
</evidence>
<keyword evidence="11" id="KW-1185">Reference proteome</keyword>
<feature type="transmembrane region" description="Helical" evidence="7">
    <location>
        <begin position="99"/>
        <end position="121"/>
    </location>
</feature>
<dbReference type="InterPro" id="IPR023662">
    <property type="entry name" value="Rhomboid_protease_GlpG"/>
</dbReference>
<dbReference type="InterPro" id="IPR035952">
    <property type="entry name" value="Rhomboid-like_sf"/>
</dbReference>
<evidence type="ECO:0000256" key="4">
    <source>
        <dbReference type="ARBA" id="ARBA00022692"/>
    </source>
</evidence>
<dbReference type="PANTHER" id="PTHR43066">
    <property type="entry name" value="RHOMBOID-RELATED PROTEIN"/>
    <property type="match status" value="1"/>
</dbReference>
<comment type="caution">
    <text evidence="10">The sequence shown here is derived from an EMBL/GenBank/DDBJ whole genome shotgun (WGS) entry which is preliminary data.</text>
</comment>
<dbReference type="Pfam" id="PF01694">
    <property type="entry name" value="Rhomboid"/>
    <property type="match status" value="1"/>
</dbReference>
<dbReference type="Pfam" id="PF12122">
    <property type="entry name" value="Rhomboid_N"/>
    <property type="match status" value="1"/>
</dbReference>
<dbReference type="NCBIfam" id="TIGR04239">
    <property type="entry name" value="rhombo_GlpG"/>
    <property type="match status" value="1"/>
</dbReference>
<dbReference type="PANTHER" id="PTHR43066:SF26">
    <property type="entry name" value="RHOMBOID PROTEASE GLPG"/>
    <property type="match status" value="1"/>
</dbReference>
<dbReference type="Gene3D" id="3.30.70.2350">
    <property type="match status" value="1"/>
</dbReference>
<keyword evidence="10" id="KW-0378">Hydrolase</keyword>
<feature type="domain" description="Peptidase S54 rhomboid" evidence="8">
    <location>
        <begin position="136"/>
        <end position="273"/>
    </location>
</feature>
<evidence type="ECO:0000256" key="3">
    <source>
        <dbReference type="ARBA" id="ARBA00022519"/>
    </source>
</evidence>
<dbReference type="Proteomes" id="UP001595692">
    <property type="component" value="Unassembled WGS sequence"/>
</dbReference>
<accession>A0ABV8CM89</accession>
<gene>
    <name evidence="10" type="primary">glpG</name>
    <name evidence="10" type="ORF">ACFOSS_05740</name>
</gene>
<keyword evidence="10" id="KW-0645">Protease</keyword>
<evidence type="ECO:0000256" key="7">
    <source>
        <dbReference type="SAM" id="Phobius"/>
    </source>
</evidence>
<feature type="domain" description="Peptidase S54 GlpG peptidase N-terminal" evidence="9">
    <location>
        <begin position="1"/>
        <end position="83"/>
    </location>
</feature>
<evidence type="ECO:0000256" key="6">
    <source>
        <dbReference type="ARBA" id="ARBA00023136"/>
    </source>
</evidence>
<keyword evidence="5 7" id="KW-1133">Transmembrane helix</keyword>